<feature type="signal peptide" evidence="1">
    <location>
        <begin position="1"/>
        <end position="31"/>
    </location>
</feature>
<dbReference type="GO" id="GO:0016853">
    <property type="term" value="F:isomerase activity"/>
    <property type="evidence" value="ECO:0007669"/>
    <property type="project" value="UniProtKB-KW"/>
</dbReference>
<gene>
    <name evidence="2" type="primary">nanM_2</name>
    <name evidence="2" type="ORF">ENSA7_76580</name>
</gene>
<keyword evidence="2" id="KW-0413">Isomerase</keyword>
<organism evidence="2 3">
    <name type="scientific">Enhygromyxa salina</name>
    <dbReference type="NCBI Taxonomy" id="215803"/>
    <lineage>
        <taxon>Bacteria</taxon>
        <taxon>Pseudomonadati</taxon>
        <taxon>Myxococcota</taxon>
        <taxon>Polyangia</taxon>
        <taxon>Nannocystales</taxon>
        <taxon>Nannocystaceae</taxon>
        <taxon>Enhygromyxa</taxon>
    </lineage>
</organism>
<accession>A0A2S9XPQ2</accession>
<feature type="chain" id="PRO_5015754479" evidence="1">
    <location>
        <begin position="32"/>
        <end position="674"/>
    </location>
</feature>
<reference evidence="2 3" key="1">
    <citation type="submission" date="2018-03" db="EMBL/GenBank/DDBJ databases">
        <title>Draft Genome Sequences of the Obligatory Marine Myxobacteria Enhygromyxa salina SWB007.</title>
        <authorList>
            <person name="Poehlein A."/>
            <person name="Moghaddam J.A."/>
            <person name="Harms H."/>
            <person name="Alanjari M."/>
            <person name="Koenig G.M."/>
            <person name="Daniel R."/>
            <person name="Schaeberle T.F."/>
        </authorList>
    </citation>
    <scope>NUCLEOTIDE SEQUENCE [LARGE SCALE GENOMIC DNA]</scope>
    <source>
        <strain evidence="2 3">SWB007</strain>
    </source>
</reference>
<dbReference type="RefSeq" id="WP_181234524.1">
    <property type="nucleotide sequence ID" value="NZ_PVNL01000139.1"/>
</dbReference>
<evidence type="ECO:0000313" key="3">
    <source>
        <dbReference type="Proteomes" id="UP000238823"/>
    </source>
</evidence>
<dbReference type="InterPro" id="IPR006652">
    <property type="entry name" value="Kelch_1"/>
</dbReference>
<dbReference type="SUPFAM" id="SSF50965">
    <property type="entry name" value="Galactose oxidase, central domain"/>
    <property type="match status" value="1"/>
</dbReference>
<evidence type="ECO:0000256" key="1">
    <source>
        <dbReference type="SAM" id="SignalP"/>
    </source>
</evidence>
<protein>
    <submittedName>
        <fullName evidence="2">N-acetylneuraminate epimerase</fullName>
        <ecNumber evidence="2">5.1.3.24</ecNumber>
    </submittedName>
</protein>
<dbReference type="Pfam" id="PF01344">
    <property type="entry name" value="Kelch_1"/>
    <property type="match status" value="1"/>
</dbReference>
<evidence type="ECO:0000313" key="2">
    <source>
        <dbReference type="EMBL" id="PRP94835.1"/>
    </source>
</evidence>
<sequence>MNTPNNPRSWQTPSLYLVCLLLGCAATEREAANVVAPTAQADAPAPSPAWKVDAEQGPPLLPEGVTSFGATNLGDDVYVLGGYQGTPHRYDNTGQSSGFLRLSAGAREWETLGEVVALQSVALDAVNGQIVRVGGMRIHNDPGQPADMRSLAEVAFYQPDTGTWTQGPPLPQPRSSHEIAVIDQVIYVLGGWALDGDSDSGVFRDQALSLDMSEATPSWKSFAAPFRRRALGVAAAGGKLYALGGMDDTRSISAEVNIYDPSTGSWSRGPDFPGSAFGLAAAAVGDTVFASGDDGVIYGLAPGAEQWVRAGSLSFPRFFHQIVETEGQLLAVGGIHGMSKDARTRQVERVAINDPNPNPILGVWRIDSPAQAKNRMGMVVAGDALYLFGGNRSIEQHDFGAEDFLDEGFRLHLPSMTWSEIAPLPVRRQTMQTVMVGDSLLAVGGFGHDGESARTHGDAYQYNFATDAWTERPGAIKGTRSQFGLAAHGGELWVFGGLDYDPAREGDTAFDHRTDVLVAPADDPSASFEPSGVTLPSPRRAFGGAVLDGRYYMVGGMHGDFAPVTTCDAFEFATKSWSSFSCPPSQLLSAQLVVIGEALYLVGGSKMGDAGLEPNLEVLRYDPRGDQWTTVLDEIPLPPKHLRAFEFNGRLLLFSAHFEGVSQAKVALIRVGET</sequence>
<proteinExistence type="predicted"/>
<name>A0A2S9XPQ2_9BACT</name>
<dbReference type="EC" id="5.1.3.24" evidence="2"/>
<dbReference type="InterPro" id="IPR011043">
    <property type="entry name" value="Gal_Oxase/kelch_b-propeller"/>
</dbReference>
<dbReference type="EMBL" id="PVNL01000139">
    <property type="protein sequence ID" value="PRP94835.1"/>
    <property type="molecule type" value="Genomic_DNA"/>
</dbReference>
<dbReference type="Proteomes" id="UP000238823">
    <property type="component" value="Unassembled WGS sequence"/>
</dbReference>
<comment type="caution">
    <text evidence="2">The sequence shown here is derived from an EMBL/GenBank/DDBJ whole genome shotgun (WGS) entry which is preliminary data.</text>
</comment>
<keyword evidence="1" id="KW-0732">Signal</keyword>
<dbReference type="InterPro" id="IPR015915">
    <property type="entry name" value="Kelch-typ_b-propeller"/>
</dbReference>
<dbReference type="SMART" id="SM00612">
    <property type="entry name" value="Kelch"/>
    <property type="match status" value="4"/>
</dbReference>
<dbReference type="Gene3D" id="2.120.10.80">
    <property type="entry name" value="Kelch-type beta propeller"/>
    <property type="match status" value="3"/>
</dbReference>
<dbReference type="SUPFAM" id="SSF117281">
    <property type="entry name" value="Kelch motif"/>
    <property type="match status" value="2"/>
</dbReference>
<dbReference type="PANTHER" id="PTHR45632">
    <property type="entry name" value="LD33804P"/>
    <property type="match status" value="1"/>
</dbReference>
<dbReference type="AlphaFoldDB" id="A0A2S9XPQ2"/>